<name>A0A4Z2HDV6_9TELE</name>
<dbReference type="EMBL" id="SRLO01000266">
    <property type="protein sequence ID" value="TNN63791.1"/>
    <property type="molecule type" value="Genomic_DNA"/>
</dbReference>
<dbReference type="Proteomes" id="UP000314294">
    <property type="component" value="Unassembled WGS sequence"/>
</dbReference>
<protein>
    <submittedName>
        <fullName evidence="2">Uncharacterized protein</fullName>
    </submittedName>
</protein>
<proteinExistence type="predicted"/>
<reference evidence="2 3" key="1">
    <citation type="submission" date="2019-03" db="EMBL/GenBank/DDBJ databases">
        <title>First draft genome of Liparis tanakae, snailfish: a comprehensive survey of snailfish specific genes.</title>
        <authorList>
            <person name="Kim W."/>
            <person name="Song I."/>
            <person name="Jeong J.-H."/>
            <person name="Kim D."/>
            <person name="Kim S."/>
            <person name="Ryu S."/>
            <person name="Song J.Y."/>
            <person name="Lee S.K."/>
        </authorList>
    </citation>
    <scope>NUCLEOTIDE SEQUENCE [LARGE SCALE GENOMIC DNA]</scope>
    <source>
        <tissue evidence="2">Muscle</tissue>
    </source>
</reference>
<evidence type="ECO:0000313" key="2">
    <source>
        <dbReference type="EMBL" id="TNN63791.1"/>
    </source>
</evidence>
<comment type="caution">
    <text evidence="2">The sequence shown here is derived from an EMBL/GenBank/DDBJ whole genome shotgun (WGS) entry which is preliminary data.</text>
</comment>
<organism evidence="2 3">
    <name type="scientific">Liparis tanakae</name>
    <name type="common">Tanaka's snailfish</name>
    <dbReference type="NCBI Taxonomy" id="230148"/>
    <lineage>
        <taxon>Eukaryota</taxon>
        <taxon>Metazoa</taxon>
        <taxon>Chordata</taxon>
        <taxon>Craniata</taxon>
        <taxon>Vertebrata</taxon>
        <taxon>Euteleostomi</taxon>
        <taxon>Actinopterygii</taxon>
        <taxon>Neopterygii</taxon>
        <taxon>Teleostei</taxon>
        <taxon>Neoteleostei</taxon>
        <taxon>Acanthomorphata</taxon>
        <taxon>Eupercaria</taxon>
        <taxon>Perciformes</taxon>
        <taxon>Cottioidei</taxon>
        <taxon>Cottales</taxon>
        <taxon>Liparidae</taxon>
        <taxon>Liparis</taxon>
    </lineage>
</organism>
<evidence type="ECO:0000256" key="1">
    <source>
        <dbReference type="SAM" id="MobiDB-lite"/>
    </source>
</evidence>
<keyword evidence="3" id="KW-1185">Reference proteome</keyword>
<sequence>MKPQPEPLISLRIQSTPFKRISLVLYQSPRFNAPLSLKHKHERRMRRDSRRSRSRLRILVKRTMRRARAVRYTSDDSCRDSRSTTRKM</sequence>
<evidence type="ECO:0000313" key="3">
    <source>
        <dbReference type="Proteomes" id="UP000314294"/>
    </source>
</evidence>
<feature type="compositionally biased region" description="Basic and acidic residues" evidence="1">
    <location>
        <begin position="73"/>
        <end position="88"/>
    </location>
</feature>
<feature type="region of interest" description="Disordered" evidence="1">
    <location>
        <begin position="69"/>
        <end position="88"/>
    </location>
</feature>
<accession>A0A4Z2HDV6</accession>
<gene>
    <name evidence="2" type="ORF">EYF80_025993</name>
</gene>
<dbReference type="AlphaFoldDB" id="A0A4Z2HDV6"/>